<keyword evidence="2" id="KW-1185">Reference proteome</keyword>
<proteinExistence type="predicted"/>
<protein>
    <submittedName>
        <fullName evidence="1">23091_t:CDS:1</fullName>
    </submittedName>
</protein>
<organism evidence="1 2">
    <name type="scientific">Cetraspora pellucida</name>
    <dbReference type="NCBI Taxonomy" id="1433469"/>
    <lineage>
        <taxon>Eukaryota</taxon>
        <taxon>Fungi</taxon>
        <taxon>Fungi incertae sedis</taxon>
        <taxon>Mucoromycota</taxon>
        <taxon>Glomeromycotina</taxon>
        <taxon>Glomeromycetes</taxon>
        <taxon>Diversisporales</taxon>
        <taxon>Gigasporaceae</taxon>
        <taxon>Cetraspora</taxon>
    </lineage>
</organism>
<dbReference type="OrthoDB" id="2443549at2759"/>
<evidence type="ECO:0000313" key="2">
    <source>
        <dbReference type="Proteomes" id="UP000789759"/>
    </source>
</evidence>
<reference evidence="1" key="1">
    <citation type="submission" date="2021-06" db="EMBL/GenBank/DDBJ databases">
        <authorList>
            <person name="Kallberg Y."/>
            <person name="Tangrot J."/>
            <person name="Rosling A."/>
        </authorList>
    </citation>
    <scope>NUCLEOTIDE SEQUENCE</scope>
    <source>
        <strain evidence="1">FL966</strain>
    </source>
</reference>
<evidence type="ECO:0000313" key="1">
    <source>
        <dbReference type="EMBL" id="CAG8566338.1"/>
    </source>
</evidence>
<sequence length="75" mass="9022">MHKHSSCSSKFKQVIENYVNMIEFDDVFNYIEDKTLNNNYIFDTEDLDNLLQFDSENLDIKEMLDFKAFLNKKTE</sequence>
<name>A0A9N9BHE0_9GLOM</name>
<dbReference type="EMBL" id="CAJVQA010003098">
    <property type="protein sequence ID" value="CAG8566338.1"/>
    <property type="molecule type" value="Genomic_DNA"/>
</dbReference>
<dbReference type="Proteomes" id="UP000789759">
    <property type="component" value="Unassembled WGS sequence"/>
</dbReference>
<comment type="caution">
    <text evidence="1">The sequence shown here is derived from an EMBL/GenBank/DDBJ whole genome shotgun (WGS) entry which is preliminary data.</text>
</comment>
<gene>
    <name evidence="1" type="ORF">CPELLU_LOCUS5445</name>
</gene>
<dbReference type="AlphaFoldDB" id="A0A9N9BHE0"/>
<accession>A0A9N9BHE0</accession>